<proteinExistence type="inferred from homology"/>
<dbReference type="SMR" id="A0A832TBI1"/>
<keyword evidence="2 4" id="KW-0689">Ribosomal protein</keyword>
<dbReference type="Proteomes" id="UP000619545">
    <property type="component" value="Unassembled WGS sequence"/>
</dbReference>
<dbReference type="PANTHER" id="PTHR10732:SF0">
    <property type="entry name" value="40S RIBOSOMAL PROTEIN S17"/>
    <property type="match status" value="1"/>
</dbReference>
<reference evidence="5" key="1">
    <citation type="journal article" date="2020" name="bioRxiv">
        <title>A rank-normalized archaeal taxonomy based on genome phylogeny resolves widespread incomplete and uneven classifications.</title>
        <authorList>
            <person name="Rinke C."/>
            <person name="Chuvochina M."/>
            <person name="Mussig A.J."/>
            <person name="Chaumeil P.-A."/>
            <person name="Waite D.W."/>
            <person name="Whitman W.B."/>
            <person name="Parks D.H."/>
            <person name="Hugenholtz P."/>
        </authorList>
    </citation>
    <scope>NUCLEOTIDE SEQUENCE</scope>
    <source>
        <strain evidence="5">UBA8853</strain>
    </source>
</reference>
<dbReference type="InterPro" id="IPR036401">
    <property type="entry name" value="Ribosomal_eS17_sf"/>
</dbReference>
<name>A0A832TBI1_9EURY</name>
<dbReference type="GeneID" id="1478203"/>
<dbReference type="GO" id="GO:0005829">
    <property type="term" value="C:cytosol"/>
    <property type="evidence" value="ECO:0007669"/>
    <property type="project" value="UniProtKB-ARBA"/>
</dbReference>
<comment type="caution">
    <text evidence="5">The sequence shown here is derived from an EMBL/GenBank/DDBJ whole genome shotgun (WGS) entry which is preliminary data.</text>
</comment>
<dbReference type="NCBIfam" id="NF002242">
    <property type="entry name" value="PRK01151.1"/>
    <property type="match status" value="1"/>
</dbReference>
<evidence type="ECO:0000256" key="3">
    <source>
        <dbReference type="ARBA" id="ARBA00023274"/>
    </source>
</evidence>
<evidence type="ECO:0000256" key="4">
    <source>
        <dbReference type="HAMAP-Rule" id="MF_00511"/>
    </source>
</evidence>
<dbReference type="AlphaFoldDB" id="A0A832TBI1"/>
<dbReference type="Pfam" id="PF00833">
    <property type="entry name" value="Ribosomal_S17e"/>
    <property type="match status" value="1"/>
</dbReference>
<organism evidence="5 6">
    <name type="scientific">Methanopyrus kandleri</name>
    <dbReference type="NCBI Taxonomy" id="2320"/>
    <lineage>
        <taxon>Archaea</taxon>
        <taxon>Methanobacteriati</taxon>
        <taxon>Methanobacteriota</taxon>
        <taxon>Methanomada group</taxon>
        <taxon>Methanopyri</taxon>
        <taxon>Methanopyrales</taxon>
        <taxon>Methanopyraceae</taxon>
        <taxon>Methanopyrus</taxon>
    </lineage>
</organism>
<evidence type="ECO:0000313" key="5">
    <source>
        <dbReference type="EMBL" id="HII71081.1"/>
    </source>
</evidence>
<keyword evidence="3 4" id="KW-0687">Ribonucleoprotein</keyword>
<dbReference type="Gene3D" id="1.10.60.20">
    <property type="entry name" value="Ribosomal protein S17e-like"/>
    <property type="match status" value="1"/>
</dbReference>
<dbReference type="InterPro" id="IPR001210">
    <property type="entry name" value="Ribosomal_eS17"/>
</dbReference>
<dbReference type="GO" id="GO:0006412">
    <property type="term" value="P:translation"/>
    <property type="evidence" value="ECO:0007669"/>
    <property type="project" value="UniProtKB-UniRule"/>
</dbReference>
<dbReference type="PANTHER" id="PTHR10732">
    <property type="entry name" value="40S RIBOSOMAL PROTEIN S17"/>
    <property type="match status" value="1"/>
</dbReference>
<sequence>MGKVRPTFVKRPAREIVEKYEEYLTTDFEHNKKVVEIVARPKTKKLRNMIAGYVTHLMRLKERQREEGTE</sequence>
<dbReference type="SUPFAM" id="SSF116820">
    <property type="entry name" value="Rps17e-like"/>
    <property type="match status" value="1"/>
</dbReference>
<dbReference type="GO" id="GO:1990904">
    <property type="term" value="C:ribonucleoprotein complex"/>
    <property type="evidence" value="ECO:0007669"/>
    <property type="project" value="UniProtKB-KW"/>
</dbReference>
<comment type="similarity">
    <text evidence="1 4">Belongs to the eukaryotic ribosomal protein eS17 family.</text>
</comment>
<dbReference type="InterPro" id="IPR018273">
    <property type="entry name" value="Ribosomal_eS17_CS"/>
</dbReference>
<dbReference type="HAMAP" id="MF_00511">
    <property type="entry name" value="Ribosomal_eS17"/>
    <property type="match status" value="1"/>
</dbReference>
<accession>A0A832TBI1</accession>
<evidence type="ECO:0000313" key="6">
    <source>
        <dbReference type="Proteomes" id="UP000619545"/>
    </source>
</evidence>
<dbReference type="GO" id="GO:0003735">
    <property type="term" value="F:structural constituent of ribosome"/>
    <property type="evidence" value="ECO:0007669"/>
    <property type="project" value="InterPro"/>
</dbReference>
<dbReference type="GO" id="GO:0005840">
    <property type="term" value="C:ribosome"/>
    <property type="evidence" value="ECO:0007669"/>
    <property type="project" value="UniProtKB-KW"/>
</dbReference>
<gene>
    <name evidence="4" type="primary">rps17e</name>
    <name evidence="5" type="ORF">HA336_07620</name>
</gene>
<dbReference type="OMA" id="TRDFEHN"/>
<dbReference type="EMBL" id="DUJS01000005">
    <property type="protein sequence ID" value="HII71081.1"/>
    <property type="molecule type" value="Genomic_DNA"/>
</dbReference>
<dbReference type="PROSITE" id="PS00712">
    <property type="entry name" value="RIBOSOMAL_S17E"/>
    <property type="match status" value="1"/>
</dbReference>
<protein>
    <recommendedName>
        <fullName evidence="4">Small ribosomal subunit protein eS17</fullName>
    </recommendedName>
</protein>
<evidence type="ECO:0000256" key="1">
    <source>
        <dbReference type="ARBA" id="ARBA00010444"/>
    </source>
</evidence>
<evidence type="ECO:0000256" key="2">
    <source>
        <dbReference type="ARBA" id="ARBA00022980"/>
    </source>
</evidence>
<dbReference type="RefSeq" id="WP_011019976.1">
    <property type="nucleotide sequence ID" value="NZ_DUJS01000005.1"/>
</dbReference>